<keyword evidence="3" id="KW-1185">Reference proteome</keyword>
<proteinExistence type="predicted"/>
<accession>A0A3N7JVR4</accession>
<feature type="transmembrane region" description="Helical" evidence="1">
    <location>
        <begin position="77"/>
        <end position="95"/>
    </location>
</feature>
<evidence type="ECO:0000256" key="1">
    <source>
        <dbReference type="SAM" id="Phobius"/>
    </source>
</evidence>
<keyword evidence="1" id="KW-1133">Transmembrane helix</keyword>
<protein>
    <submittedName>
        <fullName evidence="2">Uncharacterized protein</fullName>
    </submittedName>
</protein>
<evidence type="ECO:0000313" key="3">
    <source>
        <dbReference type="Proteomes" id="UP000267464"/>
    </source>
</evidence>
<sequence length="330" mass="34701">MKQVWHDAVRRRGPGPLESLASLGVGFVLPLMLFAVVAFAAGTDGTAAMAGIAVGCLILGLFALFGNVVEWPRALRAMSAALTLALATALLVGTWQHGRGEAARAAASHAGAAAAAASAPVADAGKEGSAFDAGNAIAAVLAVVLAVTTLLATKTATDARDEIRTLMNQLAGERESKIHRWVIQSRAARVRATLLASRIDSQSQAEAVLPDDHLLYRAADGVLRGAERICSCVESLDQRDFDPEATLQMLENCKLEAHKAMEMVRGADSEDKATLRHLLRPAGLDQLADLIDEGIDVMPPGGAGRAASTEQLCAAMRQYALRLRQLVDVL</sequence>
<dbReference type="AlphaFoldDB" id="A0A3N7JVR4"/>
<reference evidence="2 3" key="2">
    <citation type="submission" date="2018-12" db="EMBL/GenBank/DDBJ databases">
        <title>Rhizobacter gummiphilus sp. nov., a rubber-degrading bacterium isolated from the soil of a botanical garden in Japan.</title>
        <authorList>
            <person name="Shunsuke S.S."/>
        </authorList>
    </citation>
    <scope>NUCLEOTIDE SEQUENCE [LARGE SCALE GENOMIC DNA]</scope>
    <source>
        <strain evidence="2 3">S-16</strain>
    </source>
</reference>
<gene>
    <name evidence="2" type="ORF">DZC73_17750</name>
</gene>
<name>A0A3N7JVR4_9BURK</name>
<dbReference type="EMBL" id="QUSW01000005">
    <property type="protein sequence ID" value="RQP22975.1"/>
    <property type="molecule type" value="Genomic_DNA"/>
</dbReference>
<feature type="transmembrane region" description="Helical" evidence="1">
    <location>
        <begin position="47"/>
        <end position="65"/>
    </location>
</feature>
<feature type="transmembrane region" description="Helical" evidence="1">
    <location>
        <begin position="20"/>
        <end position="41"/>
    </location>
</feature>
<feature type="transmembrane region" description="Helical" evidence="1">
    <location>
        <begin position="133"/>
        <end position="152"/>
    </location>
</feature>
<dbReference type="Proteomes" id="UP000267464">
    <property type="component" value="Unassembled WGS sequence"/>
</dbReference>
<organism evidence="2 3">
    <name type="scientific">Piscinibacter terrae</name>
    <dbReference type="NCBI Taxonomy" id="2496871"/>
    <lineage>
        <taxon>Bacteria</taxon>
        <taxon>Pseudomonadati</taxon>
        <taxon>Pseudomonadota</taxon>
        <taxon>Betaproteobacteria</taxon>
        <taxon>Burkholderiales</taxon>
        <taxon>Sphaerotilaceae</taxon>
        <taxon>Piscinibacter</taxon>
    </lineage>
</organism>
<reference evidence="2 3" key="1">
    <citation type="submission" date="2018-08" db="EMBL/GenBank/DDBJ databases">
        <authorList>
            <person name="Khan S.A."/>
            <person name="Jeon C.O."/>
            <person name="Chun B.H."/>
            <person name="Jeong S.E."/>
        </authorList>
    </citation>
    <scope>NUCLEOTIDE SEQUENCE [LARGE SCALE GENOMIC DNA]</scope>
    <source>
        <strain evidence="2 3">S-16</strain>
    </source>
</reference>
<evidence type="ECO:0000313" key="2">
    <source>
        <dbReference type="EMBL" id="RQP22975.1"/>
    </source>
</evidence>
<comment type="caution">
    <text evidence="2">The sequence shown here is derived from an EMBL/GenBank/DDBJ whole genome shotgun (WGS) entry which is preliminary data.</text>
</comment>
<keyword evidence="1" id="KW-0812">Transmembrane</keyword>
<keyword evidence="1" id="KW-0472">Membrane</keyword>